<evidence type="ECO:0000259" key="3">
    <source>
        <dbReference type="Pfam" id="PF14681"/>
    </source>
</evidence>
<gene>
    <name evidence="4" type="ORF">PHYBOEH_008080</name>
</gene>
<organism evidence="4 5">
    <name type="scientific">Phytophthora boehmeriae</name>
    <dbReference type="NCBI Taxonomy" id="109152"/>
    <lineage>
        <taxon>Eukaryota</taxon>
        <taxon>Sar</taxon>
        <taxon>Stramenopiles</taxon>
        <taxon>Oomycota</taxon>
        <taxon>Peronosporomycetes</taxon>
        <taxon>Peronosporales</taxon>
        <taxon>Peronosporaceae</taxon>
        <taxon>Phytophthora</taxon>
    </lineage>
</organism>
<feature type="domain" description="HTH psq-type" evidence="2">
    <location>
        <begin position="272"/>
        <end position="309"/>
    </location>
</feature>
<evidence type="ECO:0000313" key="5">
    <source>
        <dbReference type="Proteomes" id="UP000693981"/>
    </source>
</evidence>
<evidence type="ECO:0008006" key="6">
    <source>
        <dbReference type="Google" id="ProtNLM"/>
    </source>
</evidence>
<feature type="region of interest" description="Disordered" evidence="1">
    <location>
        <begin position="190"/>
        <end position="252"/>
    </location>
</feature>
<evidence type="ECO:0000259" key="2">
    <source>
        <dbReference type="Pfam" id="PF04218"/>
    </source>
</evidence>
<feature type="domain" description="Phosphoribosyltransferase" evidence="3">
    <location>
        <begin position="342"/>
        <end position="544"/>
    </location>
</feature>
<sequence length="547" mass="60120">MSSVARSLAAAAAALRASEWRGDDDDTSPWRHQEQLQMHDRYASYDELRARHWHLTQRQRLAREQEQEQWAPPRRDHRGRAALAAAVSHARSDSQSSGRLSDDQVLEGRPRPRVVVDGRRSFHPRHQPVPAAEAAGRRYKPAVDPPPATQLVASLVPRVGAPGTLDRRVGGISVDRTDAAVLRPSLIDVEKQVQTPPEGLDTASATEVRGPLTRSKTAAGTEHSLSATASSKSTAEDSGDSEDVVVDDDDTTEVRKKPKKRVRYLRDTDRRNIIKRIENGEKQAALAREFGVTRAAICHIKKNKDEILSRYNFLVKSAQEIDMAEKFTGLTGVDMMVYELRSNSVLLLMTMLRDSRSTGATFRRAAGRLILILLEEALAVVGTQSVEVVTGTGHLYQGLKLKHPFCGVAIGAGGFPFLVLFHQMEPQAPQGSIHVEMTRDRQGQRVWRLDHMDLPASITQLKILLFSSTCSTGEAECKAIDALCSVGCEESDILLVVILAAVDGVVAVSNHYPQVKIVTSAIDSKVDPPSQSIVPGFGDFMSRYNDV</sequence>
<dbReference type="FunFam" id="1.10.10.60:FF:000753">
    <property type="match status" value="1"/>
</dbReference>
<feature type="region of interest" description="Disordered" evidence="1">
    <location>
        <begin position="59"/>
        <end position="112"/>
    </location>
</feature>
<dbReference type="EMBL" id="JAGDFL010000046">
    <property type="protein sequence ID" value="KAG7399746.1"/>
    <property type="molecule type" value="Genomic_DNA"/>
</dbReference>
<dbReference type="Pfam" id="PF14681">
    <property type="entry name" value="UPRTase"/>
    <property type="match status" value="1"/>
</dbReference>
<dbReference type="Proteomes" id="UP000693981">
    <property type="component" value="Unassembled WGS sequence"/>
</dbReference>
<feature type="region of interest" description="Disordered" evidence="1">
    <location>
        <begin position="15"/>
        <end position="35"/>
    </location>
</feature>
<dbReference type="InterPro" id="IPR000836">
    <property type="entry name" value="PRTase_dom"/>
</dbReference>
<evidence type="ECO:0000256" key="1">
    <source>
        <dbReference type="SAM" id="MobiDB-lite"/>
    </source>
</evidence>
<protein>
    <recommendedName>
        <fullName evidence="6">HTH psq-type domain-containing protein</fullName>
    </recommendedName>
</protein>
<dbReference type="OrthoDB" id="10257085at2759"/>
<dbReference type="InterPro" id="IPR007889">
    <property type="entry name" value="HTH_Psq"/>
</dbReference>
<dbReference type="GO" id="GO:0003677">
    <property type="term" value="F:DNA binding"/>
    <property type="evidence" value="ECO:0007669"/>
    <property type="project" value="InterPro"/>
</dbReference>
<reference evidence="4" key="1">
    <citation type="submission" date="2021-02" db="EMBL/GenBank/DDBJ databases">
        <authorList>
            <person name="Palmer J.M."/>
        </authorList>
    </citation>
    <scope>NUCLEOTIDE SEQUENCE</scope>
    <source>
        <strain evidence="4">SCRP23</strain>
    </source>
</reference>
<feature type="region of interest" description="Disordered" evidence="1">
    <location>
        <begin position="121"/>
        <end position="140"/>
    </location>
</feature>
<name>A0A8T1X202_9STRA</name>
<dbReference type="Pfam" id="PF04218">
    <property type="entry name" value="CENP-B_N"/>
    <property type="match status" value="1"/>
</dbReference>
<feature type="compositionally biased region" description="Low complexity" evidence="1">
    <location>
        <begin position="224"/>
        <end position="233"/>
    </location>
</feature>
<accession>A0A8T1X202</accession>
<feature type="compositionally biased region" description="Acidic residues" evidence="1">
    <location>
        <begin position="237"/>
        <end position="251"/>
    </location>
</feature>
<proteinExistence type="predicted"/>
<keyword evidence="5" id="KW-1185">Reference proteome</keyword>
<comment type="caution">
    <text evidence="4">The sequence shown here is derived from an EMBL/GenBank/DDBJ whole genome shotgun (WGS) entry which is preliminary data.</text>
</comment>
<dbReference type="AlphaFoldDB" id="A0A8T1X202"/>
<feature type="compositionally biased region" description="Basic and acidic residues" evidence="1">
    <location>
        <begin position="100"/>
        <end position="112"/>
    </location>
</feature>
<evidence type="ECO:0000313" key="4">
    <source>
        <dbReference type="EMBL" id="KAG7399746.1"/>
    </source>
</evidence>